<name>H5SVD0_ACEAU</name>
<dbReference type="AlphaFoldDB" id="H5SVD0"/>
<sequence length="113" mass="12740">MRSRRNSRKSPGESQTLRYQVVLSRAAAKDLQRLPRKLIAHLQNRGFPALADNPHGAGHPKHGPLAGLYSYNFGPHGGYRVVYEILDSERLILVIAIGPHDQAYRRAARRYLS</sequence>
<proteinExistence type="inferred from homology"/>
<gene>
    <name evidence="2" type="ORF">HGMM_OP4C195</name>
</gene>
<protein>
    <submittedName>
        <fullName evidence="2">Hypothetical conserved protein</fullName>
    </submittedName>
</protein>
<dbReference type="InterPro" id="IPR031552">
    <property type="entry name" value="ParE-like_toxin"/>
</dbReference>
<evidence type="ECO:0000256" key="1">
    <source>
        <dbReference type="ARBA" id="ARBA00006226"/>
    </source>
</evidence>
<dbReference type="InterPro" id="IPR035093">
    <property type="entry name" value="RelE/ParE_toxin_dom_sf"/>
</dbReference>
<comment type="similarity">
    <text evidence="1">Belongs to the RelE toxin family.</text>
</comment>
<evidence type="ECO:0000313" key="2">
    <source>
        <dbReference type="EMBL" id="BAL59559.1"/>
    </source>
</evidence>
<reference evidence="2" key="2">
    <citation type="journal article" date="2012" name="PLoS ONE">
        <title>A Deeply Branching Thermophilic Bacterium with an Ancient Acetyl-CoA Pathway Dominates a Subsurface Ecosystem.</title>
        <authorList>
            <person name="Takami H."/>
            <person name="Noguchi H."/>
            <person name="Takaki Y."/>
            <person name="Uchiyama I."/>
            <person name="Toyoda A."/>
            <person name="Nishi S."/>
            <person name="Chee G.-J."/>
            <person name="Arai W."/>
            <person name="Nunoura T."/>
            <person name="Itoh T."/>
            <person name="Hattori M."/>
            <person name="Takai K."/>
        </authorList>
    </citation>
    <scope>NUCLEOTIDE SEQUENCE</scope>
</reference>
<dbReference type="Pfam" id="PF15781">
    <property type="entry name" value="ParE-like_toxin"/>
    <property type="match status" value="1"/>
</dbReference>
<organism evidence="2">
    <name type="scientific">Acetithermum autotrophicum</name>
    <dbReference type="NCBI Taxonomy" id="1446466"/>
    <lineage>
        <taxon>Bacteria</taxon>
        <taxon>Candidatus Bipolaricaulota</taxon>
        <taxon>Candidatus Acetithermum</taxon>
    </lineage>
</organism>
<reference evidence="2" key="1">
    <citation type="journal article" date="2005" name="Environ. Microbiol.">
        <title>Genetic and functional properties of uncultivated thermophilic crenarchaeotes from a subsurface gold mine as revealed by analysis of genome fragments.</title>
        <authorList>
            <person name="Nunoura T."/>
            <person name="Hirayama H."/>
            <person name="Takami H."/>
            <person name="Oida H."/>
            <person name="Nishi S."/>
            <person name="Shimamura S."/>
            <person name="Suzuki Y."/>
            <person name="Inagaki F."/>
            <person name="Takai K."/>
            <person name="Nealson K.H."/>
            <person name="Horikoshi K."/>
        </authorList>
    </citation>
    <scope>NUCLEOTIDE SEQUENCE</scope>
</reference>
<dbReference type="PANTHER" id="PTHR35601:SF1">
    <property type="entry name" value="TOXIN RELE"/>
    <property type="match status" value="1"/>
</dbReference>
<dbReference type="PANTHER" id="PTHR35601">
    <property type="entry name" value="TOXIN RELE"/>
    <property type="match status" value="1"/>
</dbReference>
<accession>H5SVD0</accession>
<dbReference type="SUPFAM" id="SSF143011">
    <property type="entry name" value="RelE-like"/>
    <property type="match status" value="1"/>
</dbReference>
<dbReference type="Gene3D" id="3.30.2310.20">
    <property type="entry name" value="RelE-like"/>
    <property type="match status" value="1"/>
</dbReference>
<dbReference type="EMBL" id="AP011803">
    <property type="protein sequence ID" value="BAL59559.1"/>
    <property type="molecule type" value="Genomic_DNA"/>
</dbReference>